<reference evidence="4" key="1">
    <citation type="journal article" date="2019" name="Int. J. Syst. Evol. Microbiol.">
        <title>The Global Catalogue of Microorganisms (GCM) 10K type strain sequencing project: providing services to taxonomists for standard genome sequencing and annotation.</title>
        <authorList>
            <consortium name="The Broad Institute Genomics Platform"/>
            <consortium name="The Broad Institute Genome Sequencing Center for Infectious Disease"/>
            <person name="Wu L."/>
            <person name="Ma J."/>
        </authorList>
    </citation>
    <scope>NUCLEOTIDE SEQUENCE [LARGE SCALE GENOMIC DNA]</scope>
    <source>
        <strain evidence="4">KCTC 23098</strain>
    </source>
</reference>
<proteinExistence type="predicted"/>
<dbReference type="EMBL" id="JBHUPA010000016">
    <property type="protein sequence ID" value="MFD2964561.1"/>
    <property type="molecule type" value="Genomic_DNA"/>
</dbReference>
<comment type="caution">
    <text evidence="3">The sequence shown here is derived from an EMBL/GenBank/DDBJ whole genome shotgun (WGS) entry which is preliminary data.</text>
</comment>
<accession>A0ABW6B916</accession>
<evidence type="ECO:0000313" key="4">
    <source>
        <dbReference type="Proteomes" id="UP001597560"/>
    </source>
</evidence>
<dbReference type="RefSeq" id="WP_377612815.1">
    <property type="nucleotide sequence ID" value="NZ_JBHUPA010000016.1"/>
</dbReference>
<name>A0ABW6B916_9SPHI</name>
<dbReference type="Proteomes" id="UP001597560">
    <property type="component" value="Unassembled WGS sequence"/>
</dbReference>
<organism evidence="3 4">
    <name type="scientific">Olivibacter jilunii</name>
    <dbReference type="NCBI Taxonomy" id="985016"/>
    <lineage>
        <taxon>Bacteria</taxon>
        <taxon>Pseudomonadati</taxon>
        <taxon>Bacteroidota</taxon>
        <taxon>Sphingobacteriia</taxon>
        <taxon>Sphingobacteriales</taxon>
        <taxon>Sphingobacteriaceae</taxon>
        <taxon>Olivibacter</taxon>
    </lineage>
</organism>
<feature type="signal peptide" evidence="2">
    <location>
        <begin position="1"/>
        <end position="27"/>
    </location>
</feature>
<protein>
    <submittedName>
        <fullName evidence="3">Uncharacterized protein</fullName>
    </submittedName>
</protein>
<gene>
    <name evidence="3" type="ORF">ACFS6J_22360</name>
</gene>
<sequence>MYTQLKKGLSFAFALAMAIMVSGNAYATEKTDKESKKEKARVTTTYYFHSNNLSEAANPAQWSTTPSGFNCAGSPELPCQITLVDEDIETYLEDKDPSDVMADPNVAKRPQQ</sequence>
<evidence type="ECO:0000256" key="1">
    <source>
        <dbReference type="SAM" id="MobiDB-lite"/>
    </source>
</evidence>
<keyword evidence="2" id="KW-0732">Signal</keyword>
<evidence type="ECO:0000313" key="3">
    <source>
        <dbReference type="EMBL" id="MFD2964561.1"/>
    </source>
</evidence>
<keyword evidence="4" id="KW-1185">Reference proteome</keyword>
<evidence type="ECO:0000256" key="2">
    <source>
        <dbReference type="SAM" id="SignalP"/>
    </source>
</evidence>
<feature type="chain" id="PRO_5045891146" evidence="2">
    <location>
        <begin position="28"/>
        <end position="112"/>
    </location>
</feature>
<feature type="region of interest" description="Disordered" evidence="1">
    <location>
        <begin position="93"/>
        <end position="112"/>
    </location>
</feature>